<dbReference type="CDD" id="cd01038">
    <property type="entry name" value="Endonuclease_DUF559"/>
    <property type="match status" value="1"/>
</dbReference>
<name>A0A1J5P5W4_9ZZZZ</name>
<dbReference type="InterPro" id="IPR007569">
    <property type="entry name" value="DUF559"/>
</dbReference>
<organism evidence="2">
    <name type="scientific">mine drainage metagenome</name>
    <dbReference type="NCBI Taxonomy" id="410659"/>
    <lineage>
        <taxon>unclassified sequences</taxon>
        <taxon>metagenomes</taxon>
        <taxon>ecological metagenomes</taxon>
    </lineage>
</organism>
<dbReference type="PANTHER" id="PTHR38590">
    <property type="entry name" value="BLL0828 PROTEIN"/>
    <property type="match status" value="1"/>
</dbReference>
<dbReference type="PANTHER" id="PTHR38590:SF1">
    <property type="entry name" value="BLL0828 PROTEIN"/>
    <property type="match status" value="1"/>
</dbReference>
<protein>
    <recommendedName>
        <fullName evidence="1">DUF559 domain-containing protein</fullName>
    </recommendedName>
</protein>
<evidence type="ECO:0000313" key="2">
    <source>
        <dbReference type="EMBL" id="OIQ63207.1"/>
    </source>
</evidence>
<proteinExistence type="predicted"/>
<evidence type="ECO:0000259" key="1">
    <source>
        <dbReference type="Pfam" id="PF04480"/>
    </source>
</evidence>
<dbReference type="EMBL" id="MLJW01009210">
    <property type="protein sequence ID" value="OIQ63207.1"/>
    <property type="molecule type" value="Genomic_DNA"/>
</dbReference>
<dbReference type="InterPro" id="IPR011335">
    <property type="entry name" value="Restrct_endonuc-II-like"/>
</dbReference>
<sequence>MTPPEVMLWVRLRKRVPGEPVFRRQHPVGPYILDFYCSAARLAVEVDGQGHGEAEQIRHDEIRDRWLASQGVTVHRMPASSILKDAAASADAILRLAADLAGGVR</sequence>
<gene>
    <name evidence="2" type="ORF">GALL_552520</name>
</gene>
<dbReference type="AlphaFoldDB" id="A0A1J5P5W4"/>
<comment type="caution">
    <text evidence="2">The sequence shown here is derived from an EMBL/GenBank/DDBJ whole genome shotgun (WGS) entry which is preliminary data.</text>
</comment>
<feature type="domain" description="DUF559" evidence="1">
    <location>
        <begin position="2"/>
        <end position="95"/>
    </location>
</feature>
<dbReference type="SUPFAM" id="SSF52980">
    <property type="entry name" value="Restriction endonuclease-like"/>
    <property type="match status" value="1"/>
</dbReference>
<reference evidence="2" key="1">
    <citation type="submission" date="2016-10" db="EMBL/GenBank/DDBJ databases">
        <title>Sequence of Gallionella enrichment culture.</title>
        <authorList>
            <person name="Poehlein A."/>
            <person name="Muehling M."/>
            <person name="Daniel R."/>
        </authorList>
    </citation>
    <scope>NUCLEOTIDE SEQUENCE</scope>
</reference>
<accession>A0A1J5P5W4</accession>
<dbReference type="InterPro" id="IPR047216">
    <property type="entry name" value="Endonuclease_DUF559_bact"/>
</dbReference>
<dbReference type="Pfam" id="PF04480">
    <property type="entry name" value="DUF559"/>
    <property type="match status" value="1"/>
</dbReference>
<dbReference type="Gene3D" id="3.40.960.10">
    <property type="entry name" value="VSR Endonuclease"/>
    <property type="match status" value="1"/>
</dbReference>